<dbReference type="EMBL" id="DVKT01000018">
    <property type="protein sequence ID" value="HIT38885.1"/>
    <property type="molecule type" value="Genomic_DNA"/>
</dbReference>
<dbReference type="InterPro" id="IPR005632">
    <property type="entry name" value="Chaperone_Skp"/>
</dbReference>
<comment type="similarity">
    <text evidence="1">Belongs to the Skp family.</text>
</comment>
<evidence type="ECO:0000313" key="6">
    <source>
        <dbReference type="Proteomes" id="UP000886722"/>
    </source>
</evidence>
<comment type="caution">
    <text evidence="5">The sequence shown here is derived from an EMBL/GenBank/DDBJ whole genome shotgun (WGS) entry which is preliminary data.</text>
</comment>
<dbReference type="GO" id="GO:0005829">
    <property type="term" value="C:cytosol"/>
    <property type="evidence" value="ECO:0007669"/>
    <property type="project" value="TreeGrafter"/>
</dbReference>
<proteinExistence type="inferred from homology"/>
<dbReference type="PANTHER" id="PTHR35089:SF1">
    <property type="entry name" value="CHAPERONE PROTEIN SKP"/>
    <property type="match status" value="1"/>
</dbReference>
<dbReference type="Pfam" id="PF03938">
    <property type="entry name" value="OmpH"/>
    <property type="match status" value="1"/>
</dbReference>
<dbReference type="Proteomes" id="UP000886722">
    <property type="component" value="Unassembled WGS sequence"/>
</dbReference>
<evidence type="ECO:0000256" key="3">
    <source>
        <dbReference type="SAM" id="Coils"/>
    </source>
</evidence>
<organism evidence="5 6">
    <name type="scientific">Candidatus Caccoplasma intestinavium</name>
    <dbReference type="NCBI Taxonomy" id="2840716"/>
    <lineage>
        <taxon>Bacteria</taxon>
        <taxon>Pseudomonadati</taxon>
        <taxon>Bacteroidota</taxon>
        <taxon>Bacteroidia</taxon>
        <taxon>Bacteroidales</taxon>
        <taxon>Bacteroidaceae</taxon>
        <taxon>Bacteroidaceae incertae sedis</taxon>
        <taxon>Candidatus Caccoplasma</taxon>
    </lineage>
</organism>
<reference evidence="5" key="1">
    <citation type="submission" date="2020-10" db="EMBL/GenBank/DDBJ databases">
        <authorList>
            <person name="Gilroy R."/>
        </authorList>
    </citation>
    <scope>NUCLEOTIDE SEQUENCE</scope>
    <source>
        <strain evidence="5">21143</strain>
    </source>
</reference>
<reference evidence="5" key="2">
    <citation type="journal article" date="2021" name="PeerJ">
        <title>Extensive microbial diversity within the chicken gut microbiome revealed by metagenomics and culture.</title>
        <authorList>
            <person name="Gilroy R."/>
            <person name="Ravi A."/>
            <person name="Getino M."/>
            <person name="Pursley I."/>
            <person name="Horton D.L."/>
            <person name="Alikhan N.F."/>
            <person name="Baker D."/>
            <person name="Gharbi K."/>
            <person name="Hall N."/>
            <person name="Watson M."/>
            <person name="Adriaenssens E.M."/>
            <person name="Foster-Nyarko E."/>
            <person name="Jarju S."/>
            <person name="Secka A."/>
            <person name="Antonio M."/>
            <person name="Oren A."/>
            <person name="Chaudhuri R.R."/>
            <person name="La Ragione R."/>
            <person name="Hildebrand F."/>
            <person name="Pallen M.J."/>
        </authorList>
    </citation>
    <scope>NUCLEOTIDE SEQUENCE</scope>
    <source>
        <strain evidence="5">21143</strain>
    </source>
</reference>
<evidence type="ECO:0000256" key="1">
    <source>
        <dbReference type="ARBA" id="ARBA00009091"/>
    </source>
</evidence>
<dbReference type="GO" id="GO:0051082">
    <property type="term" value="F:unfolded protein binding"/>
    <property type="evidence" value="ECO:0007669"/>
    <property type="project" value="InterPro"/>
</dbReference>
<dbReference type="SUPFAM" id="SSF111384">
    <property type="entry name" value="OmpH-like"/>
    <property type="match status" value="1"/>
</dbReference>
<feature type="signal peptide" evidence="4">
    <location>
        <begin position="1"/>
        <end position="18"/>
    </location>
</feature>
<sequence length="166" mass="18797">MKKLFILVFLALPLSLAAQNLKFGTVNTVDVFNLMPEKATAEKQLEDLSKQYESEFMKMQEEFTTKYKDFVNSQDSMPENIKQRRMQEIQEIQQRIQNFREVATGDLEEQQAKLLAPLQEKIANAVKAVGQENGFTFIFDMSIPSVLYAGGQAVDATPLVKAKLGL</sequence>
<feature type="coiled-coil region" evidence="3">
    <location>
        <begin position="38"/>
        <end position="102"/>
    </location>
</feature>
<dbReference type="SMART" id="SM00935">
    <property type="entry name" value="OmpH"/>
    <property type="match status" value="1"/>
</dbReference>
<evidence type="ECO:0000256" key="2">
    <source>
        <dbReference type="ARBA" id="ARBA00022729"/>
    </source>
</evidence>
<dbReference type="PANTHER" id="PTHR35089">
    <property type="entry name" value="CHAPERONE PROTEIN SKP"/>
    <property type="match status" value="1"/>
</dbReference>
<name>A0A9D1GD25_9BACT</name>
<dbReference type="Gene3D" id="3.30.910.20">
    <property type="entry name" value="Skp domain"/>
    <property type="match status" value="1"/>
</dbReference>
<evidence type="ECO:0000313" key="5">
    <source>
        <dbReference type="EMBL" id="HIT38885.1"/>
    </source>
</evidence>
<dbReference type="AlphaFoldDB" id="A0A9D1GD25"/>
<keyword evidence="2 4" id="KW-0732">Signal</keyword>
<accession>A0A9D1GD25</accession>
<dbReference type="InterPro" id="IPR024930">
    <property type="entry name" value="Skp_dom_sf"/>
</dbReference>
<keyword evidence="3" id="KW-0175">Coiled coil</keyword>
<feature type="chain" id="PRO_5038854518" evidence="4">
    <location>
        <begin position="19"/>
        <end position="166"/>
    </location>
</feature>
<protein>
    <submittedName>
        <fullName evidence="5">OmpH family outer membrane protein</fullName>
    </submittedName>
</protein>
<gene>
    <name evidence="5" type="ORF">IAD06_02430</name>
</gene>
<evidence type="ECO:0000256" key="4">
    <source>
        <dbReference type="SAM" id="SignalP"/>
    </source>
</evidence>
<dbReference type="GO" id="GO:0050821">
    <property type="term" value="P:protein stabilization"/>
    <property type="evidence" value="ECO:0007669"/>
    <property type="project" value="TreeGrafter"/>
</dbReference>